<comment type="caution">
    <text evidence="2">The sequence shown here is derived from an EMBL/GenBank/DDBJ whole genome shotgun (WGS) entry which is preliminary data.</text>
</comment>
<feature type="compositionally biased region" description="Low complexity" evidence="1">
    <location>
        <begin position="210"/>
        <end position="225"/>
    </location>
</feature>
<sequence>AERGLLARRRVQGWAVEAVLGHLTFCGLCSRGALSVFKSVRGFAQAHYDYLAVLWAEARRELAAISSLTYVLGSDWRPPWKPMAQQSDAGLHGHGLARAFWPREWVESALDRKRGKLEFRGLPEDEEQLSQWAVVGDFPEPSAPPKLGREFHPSRPLAADGADAAGSDPARAAAGRVDAFAGGRAVAALAAELGQVVEGPGKGPMPTGPARAAPASAVSSDSASSGPEGVTGAARQRRTSLLEREAARAPTQREYLRAWDGWRDFARRSWPSVGVAPLVSGRDDSAVDAAPVNYLDGLHQAGARLSWAEKLMAGVLHLNPDFTRHGARRLPRGWRCLRAWRRMELPRTRKPWALGPWRAMAWRMKARGSLQTAVFTLIAVSARARPSSLLRLKPSCLAPPATGARESWTLRLFLGEELRGKTGLGGASLELDSRWIRFVDPVLRQLRLWDFTYPEYCRMFSLRLQDLEVRAKMVPYQMRHSGAPIDMARKWRRLGVEDHPQRRTLSEARQGGGHVGDFHQHPAGHVLGLQGPARGHHFGSRLAGRLVRARPRLVGLYLADSFSGMGGVGRAAMASGVPVRFRGPQRGSAGDLTQRSVWRGLSSDIAKGRVLAATLALPRGPWTAAADRVGAIRSASMPWGLPRHLLSEQQLARLAS</sequence>
<reference evidence="2" key="1">
    <citation type="submission" date="2023-10" db="EMBL/GenBank/DDBJ databases">
        <authorList>
            <person name="Chen Y."/>
            <person name="Shah S."/>
            <person name="Dougan E. K."/>
            <person name="Thang M."/>
            <person name="Chan C."/>
        </authorList>
    </citation>
    <scope>NUCLEOTIDE SEQUENCE [LARGE SCALE GENOMIC DNA]</scope>
</reference>
<evidence type="ECO:0000256" key="1">
    <source>
        <dbReference type="SAM" id="MobiDB-lite"/>
    </source>
</evidence>
<feature type="region of interest" description="Disordered" evidence="1">
    <location>
        <begin position="140"/>
        <end position="166"/>
    </location>
</feature>
<name>A0ABN9SC65_9DINO</name>
<feature type="non-terminal residue" evidence="2">
    <location>
        <position position="656"/>
    </location>
</feature>
<dbReference type="EMBL" id="CAUYUJ010010447">
    <property type="protein sequence ID" value="CAK0829423.1"/>
    <property type="molecule type" value="Genomic_DNA"/>
</dbReference>
<proteinExistence type="predicted"/>
<feature type="compositionally biased region" description="Low complexity" evidence="1">
    <location>
        <begin position="154"/>
        <end position="166"/>
    </location>
</feature>
<accession>A0ABN9SC65</accession>
<gene>
    <name evidence="2" type="ORF">PCOR1329_LOCUS28376</name>
</gene>
<keyword evidence="3" id="KW-1185">Reference proteome</keyword>
<feature type="region of interest" description="Disordered" evidence="1">
    <location>
        <begin position="199"/>
        <end position="247"/>
    </location>
</feature>
<evidence type="ECO:0000313" key="2">
    <source>
        <dbReference type="EMBL" id="CAK0829423.1"/>
    </source>
</evidence>
<evidence type="ECO:0000313" key="3">
    <source>
        <dbReference type="Proteomes" id="UP001189429"/>
    </source>
</evidence>
<protein>
    <submittedName>
        <fullName evidence="2">Uncharacterized protein</fullName>
    </submittedName>
</protein>
<feature type="non-terminal residue" evidence="2">
    <location>
        <position position="1"/>
    </location>
</feature>
<organism evidence="2 3">
    <name type="scientific">Prorocentrum cordatum</name>
    <dbReference type="NCBI Taxonomy" id="2364126"/>
    <lineage>
        <taxon>Eukaryota</taxon>
        <taxon>Sar</taxon>
        <taxon>Alveolata</taxon>
        <taxon>Dinophyceae</taxon>
        <taxon>Prorocentrales</taxon>
        <taxon>Prorocentraceae</taxon>
        <taxon>Prorocentrum</taxon>
    </lineage>
</organism>
<dbReference type="Proteomes" id="UP001189429">
    <property type="component" value="Unassembled WGS sequence"/>
</dbReference>